<feature type="signal peptide" evidence="1">
    <location>
        <begin position="1"/>
        <end position="19"/>
    </location>
</feature>
<dbReference type="EMBL" id="JAHUTJ010036359">
    <property type="protein sequence ID" value="MED6278813.1"/>
    <property type="molecule type" value="Genomic_DNA"/>
</dbReference>
<gene>
    <name evidence="2" type="ORF">CHARACLAT_027772</name>
</gene>
<proteinExistence type="predicted"/>
<comment type="caution">
    <text evidence="2">The sequence shown here is derived from an EMBL/GenBank/DDBJ whole genome shotgun (WGS) entry which is preliminary data.</text>
</comment>
<keyword evidence="3" id="KW-1185">Reference proteome</keyword>
<evidence type="ECO:0000313" key="2">
    <source>
        <dbReference type="EMBL" id="MED6278813.1"/>
    </source>
</evidence>
<reference evidence="2 3" key="1">
    <citation type="submission" date="2021-06" db="EMBL/GenBank/DDBJ databases">
        <authorList>
            <person name="Palmer J.M."/>
        </authorList>
    </citation>
    <scope>NUCLEOTIDE SEQUENCE [LARGE SCALE GENOMIC DNA]</scope>
    <source>
        <strain evidence="2 3">CL_MEX2019</strain>
        <tissue evidence="2">Muscle</tissue>
    </source>
</reference>
<feature type="chain" id="PRO_5047181064" description="Secreted protein" evidence="1">
    <location>
        <begin position="20"/>
        <end position="99"/>
    </location>
</feature>
<evidence type="ECO:0008006" key="4">
    <source>
        <dbReference type="Google" id="ProtNLM"/>
    </source>
</evidence>
<sequence length="99" mass="10978">MNLLHTPILFLVLFRKGSWMNRLHTPILFLVLFWRGPKPSHPNTLFLSVRGFWMDCLHSIPCSCSRSCPGGLRGQIAFIPGSRFGGVCGGPVSTSCSYP</sequence>
<dbReference type="Proteomes" id="UP001352852">
    <property type="component" value="Unassembled WGS sequence"/>
</dbReference>
<name>A0ABU7DUS2_9TELE</name>
<evidence type="ECO:0000313" key="3">
    <source>
        <dbReference type="Proteomes" id="UP001352852"/>
    </source>
</evidence>
<keyword evidence="1" id="KW-0732">Signal</keyword>
<evidence type="ECO:0000256" key="1">
    <source>
        <dbReference type="SAM" id="SignalP"/>
    </source>
</evidence>
<protein>
    <recommendedName>
        <fullName evidence="4">Secreted protein</fullName>
    </recommendedName>
</protein>
<organism evidence="2 3">
    <name type="scientific">Characodon lateralis</name>
    <dbReference type="NCBI Taxonomy" id="208331"/>
    <lineage>
        <taxon>Eukaryota</taxon>
        <taxon>Metazoa</taxon>
        <taxon>Chordata</taxon>
        <taxon>Craniata</taxon>
        <taxon>Vertebrata</taxon>
        <taxon>Euteleostomi</taxon>
        <taxon>Actinopterygii</taxon>
        <taxon>Neopterygii</taxon>
        <taxon>Teleostei</taxon>
        <taxon>Neoteleostei</taxon>
        <taxon>Acanthomorphata</taxon>
        <taxon>Ovalentaria</taxon>
        <taxon>Atherinomorphae</taxon>
        <taxon>Cyprinodontiformes</taxon>
        <taxon>Goodeidae</taxon>
        <taxon>Characodon</taxon>
    </lineage>
</organism>
<accession>A0ABU7DUS2</accession>